<dbReference type="EMBL" id="AMFJ01000050">
    <property type="protein sequence ID" value="EKE30067.1"/>
    <property type="molecule type" value="Genomic_DNA"/>
</dbReference>
<accession>K2G6W1</accession>
<feature type="transmembrane region" description="Helical" evidence="1">
    <location>
        <begin position="16"/>
        <end position="36"/>
    </location>
</feature>
<evidence type="ECO:0000256" key="1">
    <source>
        <dbReference type="SAM" id="Phobius"/>
    </source>
</evidence>
<dbReference type="AlphaFoldDB" id="K2G6W1"/>
<proteinExistence type="predicted"/>
<gene>
    <name evidence="2" type="ORF">ACD_2C00050G0012</name>
</gene>
<comment type="caution">
    <text evidence="2">The sequence shown here is derived from an EMBL/GenBank/DDBJ whole genome shotgun (WGS) entry which is preliminary data.</text>
</comment>
<sequence length="182" mass="20911">MKDYIKEFRKQKVKKNVLLILSSLAFAFVINGFLFWTPTGNKLQTSVKNYWVEKTDKKATSDIYLERAGTGTWADLLDIKIGSDLKKVSEIKFSIVSDPQGLTINDIVTYNKDIELIKQSNVPWYYMVVIKLIKTQDIATGTSVWRIIFTKSGESATSVNLVETSFKSEWTDFELQNSWVQF</sequence>
<protein>
    <submittedName>
        <fullName evidence="2">Uncharacterized protein</fullName>
    </submittedName>
</protein>
<reference evidence="2" key="1">
    <citation type="journal article" date="2012" name="Science">
        <title>Fermentation, hydrogen, and sulfur metabolism in multiple uncultivated bacterial phyla.</title>
        <authorList>
            <person name="Wrighton K.C."/>
            <person name="Thomas B.C."/>
            <person name="Sharon I."/>
            <person name="Miller C.S."/>
            <person name="Castelle C.J."/>
            <person name="VerBerkmoes N.C."/>
            <person name="Wilkins M.J."/>
            <person name="Hettich R.L."/>
            <person name="Lipton M.S."/>
            <person name="Williams K.H."/>
            <person name="Long P.E."/>
            <person name="Banfield J.F."/>
        </authorList>
    </citation>
    <scope>NUCLEOTIDE SEQUENCE [LARGE SCALE GENOMIC DNA]</scope>
</reference>
<evidence type="ECO:0000313" key="2">
    <source>
        <dbReference type="EMBL" id="EKE30067.1"/>
    </source>
</evidence>
<keyword evidence="1" id="KW-0472">Membrane</keyword>
<organism evidence="2">
    <name type="scientific">uncultured bacterium</name>
    <name type="common">gcode 4</name>
    <dbReference type="NCBI Taxonomy" id="1234023"/>
    <lineage>
        <taxon>Bacteria</taxon>
        <taxon>environmental samples</taxon>
    </lineage>
</organism>
<name>K2G6W1_9BACT</name>
<keyword evidence="1" id="KW-0812">Transmembrane</keyword>
<keyword evidence="1" id="KW-1133">Transmembrane helix</keyword>